<sequence length="75" mass="8586">MHSRNRIVTSIRNHDPVLRLNALRFSEYFIKLDLDDATPKSATVVVSPFSNHLRICPIPQEVSTLSTALFTHQRI</sequence>
<keyword evidence="2" id="KW-1185">Reference proteome</keyword>
<protein>
    <submittedName>
        <fullName evidence="1">Uncharacterized protein</fullName>
    </submittedName>
</protein>
<reference evidence="1 2" key="1">
    <citation type="submission" date="2014-04" db="EMBL/GenBank/DDBJ databases">
        <authorList>
            <consortium name="DOE Joint Genome Institute"/>
            <person name="Kuo A."/>
            <person name="Gay G."/>
            <person name="Dore J."/>
            <person name="Kohler A."/>
            <person name="Nagy L.G."/>
            <person name="Floudas D."/>
            <person name="Copeland A."/>
            <person name="Barry K.W."/>
            <person name="Cichocki N."/>
            <person name="Veneault-Fourrey C."/>
            <person name="LaButti K."/>
            <person name="Lindquist E.A."/>
            <person name="Lipzen A."/>
            <person name="Lundell T."/>
            <person name="Morin E."/>
            <person name="Murat C."/>
            <person name="Sun H."/>
            <person name="Tunlid A."/>
            <person name="Henrissat B."/>
            <person name="Grigoriev I.V."/>
            <person name="Hibbett D.S."/>
            <person name="Martin F."/>
            <person name="Nordberg H.P."/>
            <person name="Cantor M.N."/>
            <person name="Hua S.X."/>
        </authorList>
    </citation>
    <scope>NUCLEOTIDE SEQUENCE [LARGE SCALE GENOMIC DNA]</scope>
    <source>
        <strain evidence="2">h7</strain>
    </source>
</reference>
<dbReference type="Proteomes" id="UP000053424">
    <property type="component" value="Unassembled WGS sequence"/>
</dbReference>
<gene>
    <name evidence="1" type="ORF">M413DRAFT_269034</name>
</gene>
<dbReference type="HOGENOM" id="CLU_2671335_0_0_1"/>
<organism evidence="1 2">
    <name type="scientific">Hebeloma cylindrosporum</name>
    <dbReference type="NCBI Taxonomy" id="76867"/>
    <lineage>
        <taxon>Eukaryota</taxon>
        <taxon>Fungi</taxon>
        <taxon>Dikarya</taxon>
        <taxon>Basidiomycota</taxon>
        <taxon>Agaricomycotina</taxon>
        <taxon>Agaricomycetes</taxon>
        <taxon>Agaricomycetidae</taxon>
        <taxon>Agaricales</taxon>
        <taxon>Agaricineae</taxon>
        <taxon>Hymenogastraceae</taxon>
        <taxon>Hebeloma</taxon>
    </lineage>
</organism>
<accession>A0A0C2YB79</accession>
<reference evidence="2" key="2">
    <citation type="submission" date="2015-01" db="EMBL/GenBank/DDBJ databases">
        <title>Evolutionary Origins and Diversification of the Mycorrhizal Mutualists.</title>
        <authorList>
            <consortium name="DOE Joint Genome Institute"/>
            <consortium name="Mycorrhizal Genomics Consortium"/>
            <person name="Kohler A."/>
            <person name="Kuo A."/>
            <person name="Nagy L.G."/>
            <person name="Floudas D."/>
            <person name="Copeland A."/>
            <person name="Barry K.W."/>
            <person name="Cichocki N."/>
            <person name="Veneault-Fourrey C."/>
            <person name="LaButti K."/>
            <person name="Lindquist E.A."/>
            <person name="Lipzen A."/>
            <person name="Lundell T."/>
            <person name="Morin E."/>
            <person name="Murat C."/>
            <person name="Riley R."/>
            <person name="Ohm R."/>
            <person name="Sun H."/>
            <person name="Tunlid A."/>
            <person name="Henrissat B."/>
            <person name="Grigoriev I.V."/>
            <person name="Hibbett D.S."/>
            <person name="Martin F."/>
        </authorList>
    </citation>
    <scope>NUCLEOTIDE SEQUENCE [LARGE SCALE GENOMIC DNA]</scope>
    <source>
        <strain evidence="2">h7</strain>
    </source>
</reference>
<evidence type="ECO:0000313" key="1">
    <source>
        <dbReference type="EMBL" id="KIM47073.1"/>
    </source>
</evidence>
<dbReference type="EMBL" id="KN831770">
    <property type="protein sequence ID" value="KIM47073.1"/>
    <property type="molecule type" value="Genomic_DNA"/>
</dbReference>
<name>A0A0C2YB79_HEBCY</name>
<proteinExistence type="predicted"/>
<dbReference type="AlphaFoldDB" id="A0A0C2YB79"/>
<evidence type="ECO:0000313" key="2">
    <source>
        <dbReference type="Proteomes" id="UP000053424"/>
    </source>
</evidence>